<dbReference type="EMBL" id="JACRST010000023">
    <property type="protein sequence ID" value="MBC8547556.1"/>
    <property type="molecule type" value="Genomic_DNA"/>
</dbReference>
<dbReference type="Gene3D" id="1.10.260.40">
    <property type="entry name" value="lambda repressor-like DNA-binding domains"/>
    <property type="match status" value="1"/>
</dbReference>
<comment type="caution">
    <text evidence="4">The sequence shown here is derived from an EMBL/GenBank/DDBJ whole genome shotgun (WGS) entry which is preliminary data.</text>
</comment>
<keyword evidence="5" id="KW-1185">Reference proteome</keyword>
<gene>
    <name evidence="4" type="ORF">H8711_11525</name>
</gene>
<evidence type="ECO:0000313" key="5">
    <source>
        <dbReference type="Proteomes" id="UP000653127"/>
    </source>
</evidence>
<dbReference type="PANTHER" id="PTHR46558:SF14">
    <property type="entry name" value="HTH-TYPE TRANSCRIPTIONAL REGULATOR ANSR"/>
    <property type="match status" value="1"/>
</dbReference>
<feature type="domain" description="HTH cro/C1-type" evidence="3">
    <location>
        <begin position="16"/>
        <end position="66"/>
    </location>
</feature>
<evidence type="ECO:0000259" key="3">
    <source>
        <dbReference type="PROSITE" id="PS50943"/>
    </source>
</evidence>
<dbReference type="PANTHER" id="PTHR46558">
    <property type="entry name" value="TRACRIPTIONAL REGULATORY PROTEIN-RELATED-RELATED"/>
    <property type="match status" value="1"/>
</dbReference>
<feature type="region of interest" description="Disordered" evidence="2">
    <location>
        <begin position="1"/>
        <end position="22"/>
    </location>
</feature>
<dbReference type="Pfam" id="PF01381">
    <property type="entry name" value="HTH_3"/>
    <property type="match status" value="1"/>
</dbReference>
<organism evidence="4 5">
    <name type="scientific">Ligaoa zhengdingensis</name>
    <dbReference type="NCBI Taxonomy" id="2763658"/>
    <lineage>
        <taxon>Bacteria</taxon>
        <taxon>Bacillati</taxon>
        <taxon>Bacillota</taxon>
        <taxon>Clostridia</taxon>
        <taxon>Eubacteriales</taxon>
        <taxon>Oscillospiraceae</taxon>
        <taxon>Ligaoa</taxon>
    </lineage>
</organism>
<evidence type="ECO:0000256" key="2">
    <source>
        <dbReference type="SAM" id="MobiDB-lite"/>
    </source>
</evidence>
<dbReference type="PROSITE" id="PS50943">
    <property type="entry name" value="HTH_CROC1"/>
    <property type="match status" value="1"/>
</dbReference>
<protein>
    <submittedName>
        <fullName evidence="4">Helix-turn-helix transcriptional regulator</fullName>
    </submittedName>
</protein>
<proteinExistence type="predicted"/>
<dbReference type="InterPro" id="IPR001387">
    <property type="entry name" value="Cro/C1-type_HTH"/>
</dbReference>
<dbReference type="RefSeq" id="WP_343256425.1">
    <property type="nucleotide sequence ID" value="NZ_JACRST010000023.1"/>
</dbReference>
<dbReference type="AlphaFoldDB" id="A0A926E0J6"/>
<evidence type="ECO:0000313" key="4">
    <source>
        <dbReference type="EMBL" id="MBC8547556.1"/>
    </source>
</evidence>
<dbReference type="Proteomes" id="UP000653127">
    <property type="component" value="Unassembled WGS sequence"/>
</dbReference>
<keyword evidence="1" id="KW-0238">DNA-binding</keyword>
<reference evidence="4" key="1">
    <citation type="submission" date="2020-08" db="EMBL/GenBank/DDBJ databases">
        <title>Genome public.</title>
        <authorList>
            <person name="Liu C."/>
            <person name="Sun Q."/>
        </authorList>
    </citation>
    <scope>NUCLEOTIDE SEQUENCE</scope>
    <source>
        <strain evidence="4">NSJ-31</strain>
    </source>
</reference>
<dbReference type="GO" id="GO:0003677">
    <property type="term" value="F:DNA binding"/>
    <property type="evidence" value="ECO:0007669"/>
    <property type="project" value="UniProtKB-KW"/>
</dbReference>
<dbReference type="SMART" id="SM00530">
    <property type="entry name" value="HTH_XRE"/>
    <property type="match status" value="1"/>
</dbReference>
<evidence type="ECO:0000256" key="1">
    <source>
        <dbReference type="ARBA" id="ARBA00023125"/>
    </source>
</evidence>
<accession>A0A926E0J6</accession>
<name>A0A926E0J6_9FIRM</name>
<sequence>MAGGKPYAVQANQRPREDQNLSQRQLAEILHMHKTTYARYETEEREIPFDIAIMLAKYYNVSLDYIAGLTQQKEIK</sequence>
<dbReference type="InterPro" id="IPR010982">
    <property type="entry name" value="Lambda_DNA-bd_dom_sf"/>
</dbReference>
<dbReference type="CDD" id="cd00093">
    <property type="entry name" value="HTH_XRE"/>
    <property type="match status" value="1"/>
</dbReference>
<dbReference type="SUPFAM" id="SSF47413">
    <property type="entry name" value="lambda repressor-like DNA-binding domains"/>
    <property type="match status" value="1"/>
</dbReference>